<reference evidence="3 4" key="1">
    <citation type="submission" date="2019-07" db="EMBL/GenBank/DDBJ databases">
        <title>Whole genome shotgun sequence of Lactobacillus rapi NBRC 109618.</title>
        <authorList>
            <person name="Hosoyama A."/>
            <person name="Uohara A."/>
            <person name="Ohji S."/>
            <person name="Ichikawa N."/>
        </authorList>
    </citation>
    <scope>NUCLEOTIDE SEQUENCE [LARGE SCALE GENOMIC DNA]</scope>
    <source>
        <strain evidence="3 4">NBRC 109618</strain>
    </source>
</reference>
<feature type="domain" description="Nudix hydrolase" evidence="2">
    <location>
        <begin position="35"/>
        <end position="164"/>
    </location>
</feature>
<dbReference type="EMBL" id="BKAM01000026">
    <property type="protein sequence ID" value="GEP72635.1"/>
    <property type="molecule type" value="Genomic_DNA"/>
</dbReference>
<evidence type="ECO:0000313" key="3">
    <source>
        <dbReference type="EMBL" id="GEP72635.1"/>
    </source>
</evidence>
<organism evidence="3 4">
    <name type="scientific">Lentilactobacillus rapi</name>
    <dbReference type="NCBI Taxonomy" id="481723"/>
    <lineage>
        <taxon>Bacteria</taxon>
        <taxon>Bacillati</taxon>
        <taxon>Bacillota</taxon>
        <taxon>Bacilli</taxon>
        <taxon>Lactobacillales</taxon>
        <taxon>Lactobacillaceae</taxon>
        <taxon>Lentilactobacillus</taxon>
    </lineage>
</organism>
<dbReference type="SUPFAM" id="SSF55811">
    <property type="entry name" value="Nudix"/>
    <property type="match status" value="1"/>
</dbReference>
<dbReference type="RefSeq" id="WP_054747914.1">
    <property type="nucleotide sequence ID" value="NZ_BKAM01000026.1"/>
</dbReference>
<dbReference type="Gene3D" id="3.90.79.10">
    <property type="entry name" value="Nucleoside Triphosphate Pyrophosphohydrolase"/>
    <property type="match status" value="1"/>
</dbReference>
<dbReference type="PANTHER" id="PTHR10885:SF0">
    <property type="entry name" value="ISOPENTENYL-DIPHOSPHATE DELTA-ISOMERASE"/>
    <property type="match status" value="1"/>
</dbReference>
<keyword evidence="1 3" id="KW-0378">Hydrolase</keyword>
<dbReference type="GO" id="GO:0016787">
    <property type="term" value="F:hydrolase activity"/>
    <property type="evidence" value="ECO:0007669"/>
    <property type="project" value="UniProtKB-KW"/>
</dbReference>
<dbReference type="InterPro" id="IPR000086">
    <property type="entry name" value="NUDIX_hydrolase_dom"/>
</dbReference>
<sequence length="172" mass="20106">MTNTSDHLYELWDIYDHDLNIVGTQQRDQDVPTGYFHLVVSAFIFTDQDKIILQQRSATKLNYPNRWDCSAGGSALKGENHLQAIHREIFEELGLTINVTEKNFIVRRYNSDWIEDWFALKTHLTMDQLRIQKSEVNQVQLFSFNDAVVQLRQFGVAPYTSELTAAKEWHDQ</sequence>
<dbReference type="Proteomes" id="UP000321569">
    <property type="component" value="Unassembled WGS sequence"/>
</dbReference>
<evidence type="ECO:0000256" key="1">
    <source>
        <dbReference type="ARBA" id="ARBA00022801"/>
    </source>
</evidence>
<dbReference type="STRING" id="1423795.FD12_GL001085"/>
<dbReference type="CDD" id="cd04693">
    <property type="entry name" value="NUDIX_Hydrolase"/>
    <property type="match status" value="1"/>
</dbReference>
<gene>
    <name evidence="3" type="ORF">LRA02_15030</name>
</gene>
<dbReference type="AlphaFoldDB" id="A0A512PN59"/>
<accession>A0A512PN59</accession>
<dbReference type="OrthoDB" id="9786032at2"/>
<protein>
    <submittedName>
        <fullName evidence="3">NUDIX hydrolase</fullName>
    </submittedName>
</protein>
<dbReference type="InterPro" id="IPR020084">
    <property type="entry name" value="NUDIX_hydrolase_CS"/>
</dbReference>
<evidence type="ECO:0000313" key="4">
    <source>
        <dbReference type="Proteomes" id="UP000321569"/>
    </source>
</evidence>
<dbReference type="PANTHER" id="PTHR10885">
    <property type="entry name" value="ISOPENTENYL-DIPHOSPHATE DELTA-ISOMERASE"/>
    <property type="match status" value="1"/>
</dbReference>
<comment type="caution">
    <text evidence="3">The sequence shown here is derived from an EMBL/GenBank/DDBJ whole genome shotgun (WGS) entry which is preliminary data.</text>
</comment>
<name>A0A512PN59_9LACO</name>
<dbReference type="InterPro" id="IPR015797">
    <property type="entry name" value="NUDIX_hydrolase-like_dom_sf"/>
</dbReference>
<dbReference type="Pfam" id="PF00293">
    <property type="entry name" value="NUDIX"/>
    <property type="match status" value="1"/>
</dbReference>
<evidence type="ECO:0000259" key="2">
    <source>
        <dbReference type="PROSITE" id="PS51462"/>
    </source>
</evidence>
<dbReference type="PROSITE" id="PS00893">
    <property type="entry name" value="NUDIX_BOX"/>
    <property type="match status" value="1"/>
</dbReference>
<proteinExistence type="predicted"/>
<dbReference type="PROSITE" id="PS51462">
    <property type="entry name" value="NUDIX"/>
    <property type="match status" value="1"/>
</dbReference>